<keyword evidence="9" id="KW-0407">Ion channel</keyword>
<keyword evidence="6 10" id="KW-0472">Membrane</keyword>
<name>A0A0R1TPN3_9LACO</name>
<dbReference type="InterPro" id="IPR050368">
    <property type="entry name" value="ClC-type_chloride_channel"/>
</dbReference>
<feature type="transmembrane region" description="Helical" evidence="10">
    <location>
        <begin position="259"/>
        <end position="282"/>
    </location>
</feature>
<dbReference type="SUPFAM" id="SSF81340">
    <property type="entry name" value="Clc chloride channel"/>
    <property type="match status" value="1"/>
</dbReference>
<keyword evidence="7" id="KW-0869">Chloride channel</keyword>
<feature type="transmembrane region" description="Helical" evidence="10">
    <location>
        <begin position="391"/>
        <end position="411"/>
    </location>
</feature>
<proteinExistence type="predicted"/>
<comment type="caution">
    <text evidence="11">The sequence shown here is derived from an EMBL/GenBank/DDBJ whole genome shotgun (WGS) entry which is preliminary data.</text>
</comment>
<evidence type="ECO:0000256" key="7">
    <source>
        <dbReference type="ARBA" id="ARBA00023173"/>
    </source>
</evidence>
<dbReference type="PATRIC" id="fig|1423740.3.peg.30"/>
<feature type="transmembrane region" description="Helical" evidence="10">
    <location>
        <begin position="153"/>
        <end position="177"/>
    </location>
</feature>
<evidence type="ECO:0000256" key="5">
    <source>
        <dbReference type="ARBA" id="ARBA00023065"/>
    </source>
</evidence>
<sequence>MFAKLKTHTNDLNLMTATIALGLIIGTSSLLLGYFLDLIEHLFLGFVESNHHPVASQAWPLRRLLSVFFGGILAGISWHLLRKNSRPVGIKKALTGEKMSFKTTLIHDLTQIFYVSTGGSVGRELAPREMGTMLAQKFTARWNRYLSTEDQKLLLAAAAGAGFAGVYISPLTGMFFCLEILYQKISRKAIVVSLTMSVLATLVGALSKGFTPYYVISQPHFNLKLLPLILILGPLAGLVGAYVRRWIQKASNARASDNKILIGLPLAALLTGTIATFFPQIMGNGRGVAQMAFNFQSVSLEAMGLLIFGMVAKLVVTIFTLWTGAYGGTLTPSIGAGACLGALVGLLYVQFVPTASLVQCALLGAVGLLTATQNAPLMAIFMLFEICHLDISALLPLALCASLSIAVASQLEA</sequence>
<comment type="subcellular location">
    <subcellularLocation>
        <location evidence="1">Membrane</location>
        <topology evidence="1">Multi-pass membrane protein</topology>
    </subcellularLocation>
</comment>
<dbReference type="GO" id="GO:0034707">
    <property type="term" value="C:chloride channel complex"/>
    <property type="evidence" value="ECO:0007669"/>
    <property type="project" value="UniProtKB-KW"/>
</dbReference>
<keyword evidence="8" id="KW-0868">Chloride</keyword>
<evidence type="ECO:0000256" key="2">
    <source>
        <dbReference type="ARBA" id="ARBA00022448"/>
    </source>
</evidence>
<dbReference type="PRINTS" id="PR00762">
    <property type="entry name" value="CLCHANNEL"/>
</dbReference>
<dbReference type="Proteomes" id="UP000051048">
    <property type="component" value="Unassembled WGS sequence"/>
</dbReference>
<dbReference type="PANTHER" id="PTHR43427">
    <property type="entry name" value="CHLORIDE CHANNEL PROTEIN CLC-E"/>
    <property type="match status" value="1"/>
</dbReference>
<evidence type="ECO:0000256" key="6">
    <source>
        <dbReference type="ARBA" id="ARBA00023136"/>
    </source>
</evidence>
<dbReference type="Pfam" id="PF00654">
    <property type="entry name" value="Voltage_CLC"/>
    <property type="match status" value="1"/>
</dbReference>
<dbReference type="STRING" id="1423740.FC36_GL000027"/>
<evidence type="ECO:0000256" key="8">
    <source>
        <dbReference type="ARBA" id="ARBA00023214"/>
    </source>
</evidence>
<keyword evidence="5" id="KW-0406">Ion transport</keyword>
<feature type="transmembrane region" description="Helical" evidence="10">
    <location>
        <begin position="329"/>
        <end position="349"/>
    </location>
</feature>
<dbReference type="InterPro" id="IPR001807">
    <property type="entry name" value="ClC"/>
</dbReference>
<dbReference type="GO" id="GO:0005254">
    <property type="term" value="F:chloride channel activity"/>
    <property type="evidence" value="ECO:0007669"/>
    <property type="project" value="UniProtKB-KW"/>
</dbReference>
<dbReference type="InterPro" id="IPR014743">
    <property type="entry name" value="Cl-channel_core"/>
</dbReference>
<evidence type="ECO:0000256" key="4">
    <source>
        <dbReference type="ARBA" id="ARBA00022989"/>
    </source>
</evidence>
<protein>
    <submittedName>
        <fullName evidence="11">Chloride channel core</fullName>
    </submittedName>
</protein>
<keyword evidence="4 10" id="KW-1133">Transmembrane helix</keyword>
<feature type="transmembrane region" description="Helical" evidence="10">
    <location>
        <begin position="302"/>
        <end position="322"/>
    </location>
</feature>
<keyword evidence="3 10" id="KW-0812">Transmembrane</keyword>
<evidence type="ECO:0000256" key="3">
    <source>
        <dbReference type="ARBA" id="ARBA00022692"/>
    </source>
</evidence>
<feature type="transmembrane region" description="Helical" evidence="10">
    <location>
        <begin position="12"/>
        <end position="36"/>
    </location>
</feature>
<feature type="transmembrane region" description="Helical" evidence="10">
    <location>
        <begin position="64"/>
        <end position="81"/>
    </location>
</feature>
<evidence type="ECO:0000256" key="1">
    <source>
        <dbReference type="ARBA" id="ARBA00004141"/>
    </source>
</evidence>
<feature type="transmembrane region" description="Helical" evidence="10">
    <location>
        <begin position="226"/>
        <end position="247"/>
    </location>
</feature>
<evidence type="ECO:0000256" key="9">
    <source>
        <dbReference type="ARBA" id="ARBA00023303"/>
    </source>
</evidence>
<evidence type="ECO:0000313" key="12">
    <source>
        <dbReference type="Proteomes" id="UP000051048"/>
    </source>
</evidence>
<dbReference type="OrthoDB" id="112446at2"/>
<dbReference type="RefSeq" id="WP_023859863.1">
    <property type="nucleotide sequence ID" value="NZ_AZFH01000066.1"/>
</dbReference>
<dbReference type="Gene3D" id="1.10.3080.10">
    <property type="entry name" value="Clc chloride channel"/>
    <property type="match status" value="1"/>
</dbReference>
<gene>
    <name evidence="11" type="ORF">FC36_GL000027</name>
</gene>
<keyword evidence="2" id="KW-0813">Transport</keyword>
<dbReference type="EMBL" id="AZFH01000066">
    <property type="protein sequence ID" value="KRL80277.1"/>
    <property type="molecule type" value="Genomic_DNA"/>
</dbReference>
<evidence type="ECO:0000313" key="11">
    <source>
        <dbReference type="EMBL" id="KRL80277.1"/>
    </source>
</evidence>
<dbReference type="AlphaFoldDB" id="A0A0R1TPN3"/>
<feature type="transmembrane region" description="Helical" evidence="10">
    <location>
        <begin position="361"/>
        <end position="384"/>
    </location>
</feature>
<dbReference type="PANTHER" id="PTHR43427:SF6">
    <property type="entry name" value="CHLORIDE CHANNEL PROTEIN CLC-E"/>
    <property type="match status" value="1"/>
</dbReference>
<evidence type="ECO:0000256" key="10">
    <source>
        <dbReference type="SAM" id="Phobius"/>
    </source>
</evidence>
<organism evidence="11 12">
    <name type="scientific">Ligilactobacillus equi DSM 15833 = JCM 10991</name>
    <dbReference type="NCBI Taxonomy" id="1423740"/>
    <lineage>
        <taxon>Bacteria</taxon>
        <taxon>Bacillati</taxon>
        <taxon>Bacillota</taxon>
        <taxon>Bacilli</taxon>
        <taxon>Lactobacillales</taxon>
        <taxon>Lactobacillaceae</taxon>
        <taxon>Ligilactobacillus</taxon>
    </lineage>
</organism>
<reference evidence="11 12" key="1">
    <citation type="journal article" date="2015" name="Genome Announc.">
        <title>Expanding the biotechnology potential of lactobacilli through comparative genomics of 213 strains and associated genera.</title>
        <authorList>
            <person name="Sun Z."/>
            <person name="Harris H.M."/>
            <person name="McCann A."/>
            <person name="Guo C."/>
            <person name="Argimon S."/>
            <person name="Zhang W."/>
            <person name="Yang X."/>
            <person name="Jeffery I.B."/>
            <person name="Cooney J.C."/>
            <person name="Kagawa T.F."/>
            <person name="Liu W."/>
            <person name="Song Y."/>
            <person name="Salvetti E."/>
            <person name="Wrobel A."/>
            <person name="Rasinkangas P."/>
            <person name="Parkhill J."/>
            <person name="Rea M.C."/>
            <person name="O'Sullivan O."/>
            <person name="Ritari J."/>
            <person name="Douillard F.P."/>
            <person name="Paul Ross R."/>
            <person name="Yang R."/>
            <person name="Briner A.E."/>
            <person name="Felis G.E."/>
            <person name="de Vos W.M."/>
            <person name="Barrangou R."/>
            <person name="Klaenhammer T.R."/>
            <person name="Caufield P.W."/>
            <person name="Cui Y."/>
            <person name="Zhang H."/>
            <person name="O'Toole P.W."/>
        </authorList>
    </citation>
    <scope>NUCLEOTIDE SEQUENCE [LARGE SCALE GENOMIC DNA]</scope>
    <source>
        <strain evidence="11 12">DSM 15833</strain>
    </source>
</reference>
<accession>A0A0R1TPN3</accession>